<proteinExistence type="predicted"/>
<evidence type="ECO:0000313" key="2">
    <source>
        <dbReference type="EMBL" id="MPN23407.1"/>
    </source>
</evidence>
<gene>
    <name evidence="2" type="ORF">SDC9_170795</name>
</gene>
<keyword evidence="1" id="KW-0472">Membrane</keyword>
<keyword evidence="1" id="KW-1133">Transmembrane helix</keyword>
<accession>A0A645G931</accession>
<organism evidence="2">
    <name type="scientific">bioreactor metagenome</name>
    <dbReference type="NCBI Taxonomy" id="1076179"/>
    <lineage>
        <taxon>unclassified sequences</taxon>
        <taxon>metagenomes</taxon>
        <taxon>ecological metagenomes</taxon>
    </lineage>
</organism>
<name>A0A645G931_9ZZZZ</name>
<dbReference type="InterPro" id="IPR036259">
    <property type="entry name" value="MFS_trans_sf"/>
</dbReference>
<dbReference type="AlphaFoldDB" id="A0A645G931"/>
<reference evidence="2" key="1">
    <citation type="submission" date="2019-08" db="EMBL/GenBank/DDBJ databases">
        <authorList>
            <person name="Kucharzyk K."/>
            <person name="Murdoch R.W."/>
            <person name="Higgins S."/>
            <person name="Loffler F."/>
        </authorList>
    </citation>
    <scope>NUCLEOTIDE SEQUENCE</scope>
</reference>
<dbReference type="SUPFAM" id="SSF103473">
    <property type="entry name" value="MFS general substrate transporter"/>
    <property type="match status" value="1"/>
</dbReference>
<protein>
    <recommendedName>
        <fullName evidence="3">Major facilitator superfamily (MFS) profile domain-containing protein</fullName>
    </recommendedName>
</protein>
<evidence type="ECO:0000256" key="1">
    <source>
        <dbReference type="SAM" id="Phobius"/>
    </source>
</evidence>
<dbReference type="EMBL" id="VSSQ01071892">
    <property type="protein sequence ID" value="MPN23407.1"/>
    <property type="molecule type" value="Genomic_DNA"/>
</dbReference>
<feature type="transmembrane region" description="Helical" evidence="1">
    <location>
        <begin position="29"/>
        <end position="48"/>
    </location>
</feature>
<evidence type="ECO:0008006" key="3">
    <source>
        <dbReference type="Google" id="ProtNLM"/>
    </source>
</evidence>
<keyword evidence="1" id="KW-0812">Transmembrane</keyword>
<sequence>MQLVGELVGAGAGATLCGWIGNTYGMNTAMITMGIAIIIAAVISLGYYETCPAILAKRKAAKEVSAQ</sequence>
<comment type="caution">
    <text evidence="2">The sequence shown here is derived from an EMBL/GenBank/DDBJ whole genome shotgun (WGS) entry which is preliminary data.</text>
</comment>